<dbReference type="SUPFAM" id="SSF51905">
    <property type="entry name" value="FAD/NAD(P)-binding domain"/>
    <property type="match status" value="1"/>
</dbReference>
<dbReference type="GO" id="GO:0071949">
    <property type="term" value="F:FAD binding"/>
    <property type="evidence" value="ECO:0007669"/>
    <property type="project" value="InterPro"/>
</dbReference>
<feature type="region of interest" description="Disordered" evidence="2">
    <location>
        <begin position="1"/>
        <end position="23"/>
    </location>
</feature>
<feature type="compositionally biased region" description="Pro residues" evidence="2">
    <location>
        <begin position="10"/>
        <end position="19"/>
    </location>
</feature>
<organism evidence="4">
    <name type="scientific">Cupriavidus necator</name>
    <name type="common">Alcaligenes eutrophus</name>
    <name type="synonym">Ralstonia eutropha</name>
    <dbReference type="NCBI Taxonomy" id="106590"/>
    <lineage>
        <taxon>Bacteria</taxon>
        <taxon>Pseudomonadati</taxon>
        <taxon>Pseudomonadota</taxon>
        <taxon>Betaproteobacteria</taxon>
        <taxon>Burkholderiales</taxon>
        <taxon>Burkholderiaceae</taxon>
        <taxon>Cupriavidus</taxon>
    </lineage>
</organism>
<dbReference type="GO" id="GO:0019622">
    <property type="term" value="P:3-(3-hydroxy)phenylpropionate catabolic process"/>
    <property type="evidence" value="ECO:0007669"/>
    <property type="project" value="TreeGrafter"/>
</dbReference>
<evidence type="ECO:0000256" key="1">
    <source>
        <dbReference type="ARBA" id="ARBA00023002"/>
    </source>
</evidence>
<evidence type="ECO:0000259" key="3">
    <source>
        <dbReference type="Pfam" id="PF01494"/>
    </source>
</evidence>
<dbReference type="Pfam" id="PF01494">
    <property type="entry name" value="FAD_binding_3"/>
    <property type="match status" value="1"/>
</dbReference>
<protein>
    <submittedName>
        <fullName evidence="4">3-(3-hydroxy-phenyl) propionate hydroxylase</fullName>
    </submittedName>
</protein>
<evidence type="ECO:0000313" key="4">
    <source>
        <dbReference type="EMBL" id="SCU77149.1"/>
    </source>
</evidence>
<dbReference type="EMBL" id="FMSH01000303">
    <property type="protein sequence ID" value="SCU77149.1"/>
    <property type="molecule type" value="Genomic_DNA"/>
</dbReference>
<dbReference type="InterPro" id="IPR036188">
    <property type="entry name" value="FAD/NAD-bd_sf"/>
</dbReference>
<sequence>MPDSTAPHAAVPPAPPPSSSRPWPQRVPVLIAGGGPVGLTLAALLARQGIAALVVEADDGYCAGSRAICMARRSLEILGWVGADRATVGTGLPWVGGRSYYRDAEVLHFRMPSEPGERFAPMVNIQQYYLEAFAHDAALRGAAPADVRFGARVQAVRQHGSGVVAEIQAGAGVVQVDAQWLVACDGGRSTVREQLGLRMEGTQYEGRYVIVDIVQKTRREVERLAWFDPPSNPGSTILMHRQPDDVWRIDYQIRDDEDPDEAVKPENVLPRVQSHLDMIGETEPWRPLWISIYNAKCLTLQDYRHGRVLFAGDAAHLVPIFGVRGLNSGLDDAGNLAWKLAWVLRGQAPDSLLDSYSTERVHATRQNIAYGAKSTEFMAPPDFAFRLMREATLRLAQHEPAVRSLINPRQSAPIAYTDSALNGPSDFGDDCPGAAPGLPAPEMRVAGLDEVVHLTQCFGQRFTLLYFSDAPTLPEPLAAFAHAHPDAVQAHVVVTGGNVAGATALADVAGQAHARYGARPGTLYLVRPDGYVLARWREPSWDAVRATLAPLMQTGARHAS</sequence>
<dbReference type="PANTHER" id="PTHR43476:SF3">
    <property type="entry name" value="FAD-BINDING MONOOXYGENASE"/>
    <property type="match status" value="1"/>
</dbReference>
<name>A0A1K0IVS5_CUPNE</name>
<dbReference type="Gene3D" id="3.30.70.2450">
    <property type="match status" value="1"/>
</dbReference>
<feature type="domain" description="FAD-binding" evidence="3">
    <location>
        <begin position="27"/>
        <end position="367"/>
    </location>
</feature>
<dbReference type="RefSeq" id="WP_340526835.1">
    <property type="nucleotide sequence ID" value="NZ_FMSH01000303.1"/>
</dbReference>
<dbReference type="GO" id="GO:0008688">
    <property type="term" value="F:3-(3-hydroxyphenyl)propionate hydroxylase activity"/>
    <property type="evidence" value="ECO:0007669"/>
    <property type="project" value="TreeGrafter"/>
</dbReference>
<dbReference type="InterPro" id="IPR050631">
    <property type="entry name" value="PheA/TfdB_FAD_monoxygenase"/>
</dbReference>
<dbReference type="InterPro" id="IPR002938">
    <property type="entry name" value="FAD-bd"/>
</dbReference>
<evidence type="ECO:0000256" key="2">
    <source>
        <dbReference type="SAM" id="MobiDB-lite"/>
    </source>
</evidence>
<dbReference type="Gene3D" id="3.50.50.60">
    <property type="entry name" value="FAD/NAD(P)-binding domain"/>
    <property type="match status" value="1"/>
</dbReference>
<dbReference type="Gene3D" id="3.40.30.120">
    <property type="match status" value="1"/>
</dbReference>
<dbReference type="PRINTS" id="PR00420">
    <property type="entry name" value="RNGMNOXGNASE"/>
</dbReference>
<reference evidence="4" key="1">
    <citation type="submission" date="2016-09" db="EMBL/GenBank/DDBJ databases">
        <authorList>
            <person name="Capua I."/>
            <person name="De Benedictis P."/>
            <person name="Joannis T."/>
            <person name="Lombin L.H."/>
            <person name="Cattoli G."/>
        </authorList>
    </citation>
    <scope>NUCLEOTIDE SEQUENCE</scope>
    <source>
        <strain evidence="4">B9</strain>
    </source>
</reference>
<dbReference type="AlphaFoldDB" id="A0A1K0IVS5"/>
<accession>A0A1K0IVS5</accession>
<proteinExistence type="predicted"/>
<dbReference type="NCBIfam" id="NF006002">
    <property type="entry name" value="PRK08132.1"/>
    <property type="match status" value="1"/>
</dbReference>
<dbReference type="PANTHER" id="PTHR43476">
    <property type="entry name" value="3-(3-HYDROXY-PHENYL)PROPIONATE/3-HYDROXYCINNAMIC ACID HYDROXYLASE"/>
    <property type="match status" value="1"/>
</dbReference>
<keyword evidence="1" id="KW-0560">Oxidoreductase</keyword>
<gene>
    <name evidence="4" type="ORF">CNECB9_3710013</name>
</gene>